<dbReference type="Pfam" id="PF13848">
    <property type="entry name" value="Thioredoxin_6"/>
    <property type="match status" value="1"/>
</dbReference>
<evidence type="ECO:0000256" key="5">
    <source>
        <dbReference type="ARBA" id="ARBA00012723"/>
    </source>
</evidence>
<reference evidence="11" key="1">
    <citation type="submission" date="2023-06" db="EMBL/GenBank/DDBJ databases">
        <title>Genome-scale phylogeny and comparative genomics of the fungal order Sordariales.</title>
        <authorList>
            <consortium name="Lawrence Berkeley National Laboratory"/>
            <person name="Hensen N."/>
            <person name="Bonometti L."/>
            <person name="Westerberg I."/>
            <person name="Brannstrom I.O."/>
            <person name="Guillou S."/>
            <person name="Cros-Aarteil S."/>
            <person name="Calhoun S."/>
            <person name="Haridas S."/>
            <person name="Kuo A."/>
            <person name="Mondo S."/>
            <person name="Pangilinan J."/>
            <person name="Riley R."/>
            <person name="Labutti K."/>
            <person name="Andreopoulos B."/>
            <person name="Lipzen A."/>
            <person name="Chen C."/>
            <person name="Yanf M."/>
            <person name="Daum C."/>
            <person name="Ng V."/>
            <person name="Clum A."/>
            <person name="Steindorff A."/>
            <person name="Ohm R."/>
            <person name="Martin F."/>
            <person name="Silar P."/>
            <person name="Natvig D."/>
            <person name="Lalanne C."/>
            <person name="Gautier V."/>
            <person name="Ament-Velasquez S.L."/>
            <person name="Kruys A."/>
            <person name="Hutchinson M.I."/>
            <person name="Powell A.J."/>
            <person name="Barry K."/>
            <person name="Miller A.N."/>
            <person name="Grigoriev I.V."/>
            <person name="Debuchy R."/>
            <person name="Gladieux P."/>
            <person name="Thoren M.H."/>
            <person name="Johannesson H."/>
        </authorList>
    </citation>
    <scope>NUCLEOTIDE SEQUENCE</scope>
    <source>
        <strain evidence="11">CBS 606.72</strain>
    </source>
</reference>
<keyword evidence="6" id="KW-0256">Endoplasmic reticulum</keyword>
<protein>
    <recommendedName>
        <fullName evidence="9">Protein disulfide-isomerase</fullName>
        <ecNumber evidence="5">5.3.4.1</ecNumber>
    </recommendedName>
</protein>
<dbReference type="AlphaFoldDB" id="A0AA39WNZ3"/>
<evidence type="ECO:0000256" key="6">
    <source>
        <dbReference type="ARBA" id="ARBA00022824"/>
    </source>
</evidence>
<dbReference type="Proteomes" id="UP001175000">
    <property type="component" value="Unassembled WGS sequence"/>
</dbReference>
<dbReference type="PROSITE" id="PS51352">
    <property type="entry name" value="THIOREDOXIN_2"/>
    <property type="match status" value="1"/>
</dbReference>
<dbReference type="CDD" id="cd02981">
    <property type="entry name" value="PDI_b_family"/>
    <property type="match status" value="1"/>
</dbReference>
<dbReference type="Gene3D" id="3.40.30.10">
    <property type="entry name" value="Glutaredoxin"/>
    <property type="match status" value="4"/>
</dbReference>
<keyword evidence="12" id="KW-1185">Reference proteome</keyword>
<dbReference type="EC" id="5.3.4.1" evidence="5"/>
<comment type="caution">
    <text evidence="11">The sequence shown here is derived from an EMBL/GenBank/DDBJ whole genome shotgun (WGS) entry which is preliminary data.</text>
</comment>
<dbReference type="GO" id="GO:0006457">
    <property type="term" value="P:protein folding"/>
    <property type="evidence" value="ECO:0007669"/>
    <property type="project" value="TreeGrafter"/>
</dbReference>
<proteinExistence type="inferred from homology"/>
<dbReference type="PANTHER" id="PTHR18929">
    <property type="entry name" value="PROTEIN DISULFIDE ISOMERASE"/>
    <property type="match status" value="1"/>
</dbReference>
<sequence>MSDQRATPTGGSHIHHLDDLKSVDEFCQAYDTVLLSIVHVLVSRCQAFLPVFEEVAEALCTSGSDTRCAQIQAANKIGLGARFHIRGFPTLVLCHGKDFRTYRGPLRKGDILAFLKRREMAAVSNIKSSSELNDFRSTHSTVIVAFLRPEDQTTLQAFTAVAEEMKEDIVFCISNHDTPDGTSMPSVVVYKNVPEEKSVLPNPSTADAIREFIQAAAQPLVTELLPELHKDILEQPLPLGYLFISSPSQQPQATADLLPLAREYHHVIQLCTVNTTLHPDLPSTMHLPPSQQHPSFAIHSAAQNRKYPLTQPATPPNINLHISNFLAGTLKPSIKSAPIPSTQPSPVIEVVGLTYDDIILDPTKDVLVEFYTQSCAPCKALLPQYEKLAAMYAQDEKARDKVAIAKLDFEANDVPDGDIRGFPWFKLYPVGRKGSPATYGGEMGVEGWSAFVKEEGGWGV</sequence>
<keyword evidence="8" id="KW-0676">Redox-active center</keyword>
<evidence type="ECO:0000256" key="1">
    <source>
        <dbReference type="ARBA" id="ARBA00001182"/>
    </source>
</evidence>
<evidence type="ECO:0000313" key="11">
    <source>
        <dbReference type="EMBL" id="KAK0618899.1"/>
    </source>
</evidence>
<keyword evidence="7 11" id="KW-0413">Isomerase</keyword>
<dbReference type="InterPro" id="IPR036249">
    <property type="entry name" value="Thioredoxin-like_sf"/>
</dbReference>
<evidence type="ECO:0000256" key="8">
    <source>
        <dbReference type="ARBA" id="ARBA00023284"/>
    </source>
</evidence>
<evidence type="ECO:0000256" key="4">
    <source>
        <dbReference type="ARBA" id="ARBA00006347"/>
    </source>
</evidence>
<name>A0AA39WNZ3_9PEZI</name>
<evidence type="ECO:0000313" key="12">
    <source>
        <dbReference type="Proteomes" id="UP001175000"/>
    </source>
</evidence>
<dbReference type="EMBL" id="JAULSU010000004">
    <property type="protein sequence ID" value="KAK0618899.1"/>
    <property type="molecule type" value="Genomic_DNA"/>
</dbReference>
<dbReference type="PANTHER" id="PTHR18929:SF132">
    <property type="entry name" value="PROTEIN DISULFIDE-ISOMERASE A3"/>
    <property type="match status" value="1"/>
</dbReference>
<evidence type="ECO:0000256" key="9">
    <source>
        <dbReference type="ARBA" id="ARBA00039846"/>
    </source>
</evidence>
<dbReference type="InterPro" id="IPR013766">
    <property type="entry name" value="Thioredoxin_domain"/>
</dbReference>
<comment type="function">
    <text evidence="2">Participates in the folding of proteins containing disulfide bonds, may be involved in glycosylation, prolyl hydroxylation and triglyceride transfer.</text>
</comment>
<organism evidence="11 12">
    <name type="scientific">Immersiella caudata</name>
    <dbReference type="NCBI Taxonomy" id="314043"/>
    <lineage>
        <taxon>Eukaryota</taxon>
        <taxon>Fungi</taxon>
        <taxon>Dikarya</taxon>
        <taxon>Ascomycota</taxon>
        <taxon>Pezizomycotina</taxon>
        <taxon>Sordariomycetes</taxon>
        <taxon>Sordariomycetidae</taxon>
        <taxon>Sordariales</taxon>
        <taxon>Lasiosphaeriaceae</taxon>
        <taxon>Immersiella</taxon>
    </lineage>
</organism>
<evidence type="ECO:0000256" key="2">
    <source>
        <dbReference type="ARBA" id="ARBA00002692"/>
    </source>
</evidence>
<comment type="similarity">
    <text evidence="4">Belongs to the protein disulfide isomerase family.</text>
</comment>
<comment type="catalytic activity">
    <reaction evidence="1">
        <text>Catalyzes the rearrangement of -S-S- bonds in proteins.</text>
        <dbReference type="EC" id="5.3.4.1"/>
    </reaction>
</comment>
<dbReference type="SUPFAM" id="SSF52833">
    <property type="entry name" value="Thioredoxin-like"/>
    <property type="match status" value="4"/>
</dbReference>
<dbReference type="GO" id="GO:0003756">
    <property type="term" value="F:protein disulfide isomerase activity"/>
    <property type="evidence" value="ECO:0007669"/>
    <property type="project" value="UniProtKB-EC"/>
</dbReference>
<gene>
    <name evidence="11" type="ORF">B0T14DRAFT_602841</name>
</gene>
<accession>A0AA39WNZ3</accession>
<dbReference type="GO" id="GO:0034976">
    <property type="term" value="P:response to endoplasmic reticulum stress"/>
    <property type="evidence" value="ECO:0007669"/>
    <property type="project" value="TreeGrafter"/>
</dbReference>
<evidence type="ECO:0000259" key="10">
    <source>
        <dbReference type="PROSITE" id="PS51352"/>
    </source>
</evidence>
<dbReference type="GO" id="GO:0005788">
    <property type="term" value="C:endoplasmic reticulum lumen"/>
    <property type="evidence" value="ECO:0007669"/>
    <property type="project" value="UniProtKB-SubCell"/>
</dbReference>
<feature type="domain" description="Thioredoxin" evidence="10">
    <location>
        <begin position="325"/>
        <end position="457"/>
    </location>
</feature>
<evidence type="ECO:0000256" key="3">
    <source>
        <dbReference type="ARBA" id="ARBA00004319"/>
    </source>
</evidence>
<evidence type="ECO:0000256" key="7">
    <source>
        <dbReference type="ARBA" id="ARBA00023235"/>
    </source>
</evidence>
<dbReference type="Pfam" id="PF00085">
    <property type="entry name" value="Thioredoxin"/>
    <property type="match status" value="2"/>
</dbReference>
<comment type="subcellular location">
    <subcellularLocation>
        <location evidence="3">Endoplasmic reticulum lumen</location>
    </subcellularLocation>
</comment>